<dbReference type="RefSeq" id="WP_343996120.1">
    <property type="nucleotide sequence ID" value="NZ_BAAAMO010000001.1"/>
</dbReference>
<dbReference type="PROSITE" id="PS51186">
    <property type="entry name" value="GNAT"/>
    <property type="match status" value="1"/>
</dbReference>
<proteinExistence type="predicted"/>
<evidence type="ECO:0000256" key="2">
    <source>
        <dbReference type="ARBA" id="ARBA00023315"/>
    </source>
</evidence>
<comment type="caution">
    <text evidence="4">The sequence shown here is derived from an EMBL/GenBank/DDBJ whole genome shotgun (WGS) entry which is preliminary data.</text>
</comment>
<reference evidence="5" key="1">
    <citation type="journal article" date="2019" name="Int. J. Syst. Evol. Microbiol.">
        <title>The Global Catalogue of Microorganisms (GCM) 10K type strain sequencing project: providing services to taxonomists for standard genome sequencing and annotation.</title>
        <authorList>
            <consortium name="The Broad Institute Genomics Platform"/>
            <consortium name="The Broad Institute Genome Sequencing Center for Infectious Disease"/>
            <person name="Wu L."/>
            <person name="Ma J."/>
        </authorList>
    </citation>
    <scope>NUCLEOTIDE SEQUENCE [LARGE SCALE GENOMIC DNA]</scope>
    <source>
        <strain evidence="5">CCUG 50873</strain>
    </source>
</reference>
<accession>A0ABW3GAM1</accession>
<dbReference type="Pfam" id="PF00583">
    <property type="entry name" value="Acetyltransf_1"/>
    <property type="match status" value="1"/>
</dbReference>
<dbReference type="InterPro" id="IPR016181">
    <property type="entry name" value="Acyl_CoA_acyltransferase"/>
</dbReference>
<evidence type="ECO:0000313" key="4">
    <source>
        <dbReference type="EMBL" id="MFD0927535.1"/>
    </source>
</evidence>
<keyword evidence="5" id="KW-1185">Reference proteome</keyword>
<organism evidence="4 5">
    <name type="scientific">Williamsia deligens</name>
    <dbReference type="NCBI Taxonomy" id="321325"/>
    <lineage>
        <taxon>Bacteria</taxon>
        <taxon>Bacillati</taxon>
        <taxon>Actinomycetota</taxon>
        <taxon>Actinomycetes</taxon>
        <taxon>Mycobacteriales</taxon>
        <taxon>Nocardiaceae</taxon>
        <taxon>Williamsia</taxon>
    </lineage>
</organism>
<evidence type="ECO:0000256" key="1">
    <source>
        <dbReference type="ARBA" id="ARBA00022679"/>
    </source>
</evidence>
<dbReference type="PANTHER" id="PTHR43877:SF2">
    <property type="entry name" value="AMINOALKYLPHOSPHONATE N-ACETYLTRANSFERASE-RELATED"/>
    <property type="match status" value="1"/>
</dbReference>
<dbReference type="PANTHER" id="PTHR43877">
    <property type="entry name" value="AMINOALKYLPHOSPHONATE N-ACETYLTRANSFERASE-RELATED-RELATED"/>
    <property type="match status" value="1"/>
</dbReference>
<evidence type="ECO:0000259" key="3">
    <source>
        <dbReference type="PROSITE" id="PS51186"/>
    </source>
</evidence>
<dbReference type="Gene3D" id="3.40.630.30">
    <property type="match status" value="1"/>
</dbReference>
<dbReference type="Proteomes" id="UP001597068">
    <property type="component" value="Unassembled WGS sequence"/>
</dbReference>
<protein>
    <submittedName>
        <fullName evidence="4">GNAT family N-acetyltransferase</fullName>
        <ecNumber evidence="4">2.3.1.-</ecNumber>
    </submittedName>
</protein>
<keyword evidence="1 4" id="KW-0808">Transferase</keyword>
<dbReference type="GO" id="GO:0016746">
    <property type="term" value="F:acyltransferase activity"/>
    <property type="evidence" value="ECO:0007669"/>
    <property type="project" value="UniProtKB-KW"/>
</dbReference>
<sequence>MSEHAIDVRFVVERADSIDHPHLARLLHDLYRAECNEMLSPDDAAMVRLLERSLSVDATSEGAATFVVRDRLHDNRIVASVGASTSRRPRSSPLTPKHVGHALRTLGPRSSARFLTTQLRLSQLLCATLPERTTQLHSLIVDPDYRGYGLGVMLVDAVEQYAASVGDERVHLYILDGNDVDRFYQRLGYRTQHIRPRLAAYPGRAMSKTLPA</sequence>
<dbReference type="CDD" id="cd04301">
    <property type="entry name" value="NAT_SF"/>
    <property type="match status" value="1"/>
</dbReference>
<dbReference type="SUPFAM" id="SSF55729">
    <property type="entry name" value="Acyl-CoA N-acyltransferases (Nat)"/>
    <property type="match status" value="1"/>
</dbReference>
<dbReference type="EC" id="2.3.1.-" evidence="4"/>
<name>A0ABW3GAM1_9NOCA</name>
<dbReference type="InterPro" id="IPR050832">
    <property type="entry name" value="Bact_Acetyltransf"/>
</dbReference>
<dbReference type="EMBL" id="JBHTIL010000006">
    <property type="protein sequence ID" value="MFD0927535.1"/>
    <property type="molecule type" value="Genomic_DNA"/>
</dbReference>
<keyword evidence="2 4" id="KW-0012">Acyltransferase</keyword>
<evidence type="ECO:0000313" key="5">
    <source>
        <dbReference type="Proteomes" id="UP001597068"/>
    </source>
</evidence>
<feature type="domain" description="N-acetyltransferase" evidence="3">
    <location>
        <begin position="125"/>
        <end position="211"/>
    </location>
</feature>
<gene>
    <name evidence="4" type="ORF">ACFQ04_17480</name>
</gene>
<dbReference type="InterPro" id="IPR000182">
    <property type="entry name" value="GNAT_dom"/>
</dbReference>